<dbReference type="GO" id="GO:0005198">
    <property type="term" value="F:structural molecule activity"/>
    <property type="evidence" value="ECO:0007669"/>
    <property type="project" value="InterPro"/>
</dbReference>
<dbReference type="RefSeq" id="WP_106539786.1">
    <property type="nucleotide sequence ID" value="NZ_PYGE01000028.1"/>
</dbReference>
<comment type="caution">
    <text evidence="1">The sequence shown here is derived from an EMBL/GenBank/DDBJ whole genome shotgun (WGS) entry which is preliminary data.</text>
</comment>
<proteinExistence type="predicted"/>
<dbReference type="InterPro" id="IPR009319">
    <property type="entry name" value="Phage_A118_VSP1"/>
</dbReference>
<evidence type="ECO:0000313" key="2">
    <source>
        <dbReference type="Proteomes" id="UP000243528"/>
    </source>
</evidence>
<accession>A0A2P8DEZ1</accession>
<gene>
    <name evidence="1" type="ORF">CLV30_12832</name>
</gene>
<dbReference type="Pfam" id="PF06152">
    <property type="entry name" value="Phage_min_cap2"/>
    <property type="match status" value="1"/>
</dbReference>
<name>A0A2P8DEZ1_9ACTN</name>
<reference evidence="1 2" key="1">
    <citation type="submission" date="2018-03" db="EMBL/GenBank/DDBJ databases">
        <title>Genomic Encyclopedia of Archaeal and Bacterial Type Strains, Phase II (KMG-II): from individual species to whole genera.</title>
        <authorList>
            <person name="Goeker M."/>
        </authorList>
    </citation>
    <scope>NUCLEOTIDE SEQUENCE [LARGE SCALE GENOMIC DNA]</scope>
    <source>
        <strain evidence="1 2">DSM 45211</strain>
    </source>
</reference>
<dbReference type="EMBL" id="PYGE01000028">
    <property type="protein sequence ID" value="PSK95780.1"/>
    <property type="molecule type" value="Genomic_DNA"/>
</dbReference>
<dbReference type="Proteomes" id="UP000243528">
    <property type="component" value="Unassembled WGS sequence"/>
</dbReference>
<protein>
    <submittedName>
        <fullName evidence="1">Minor capsid protein 2</fullName>
    </submittedName>
</protein>
<evidence type="ECO:0000313" key="1">
    <source>
        <dbReference type="EMBL" id="PSK95780.1"/>
    </source>
</evidence>
<keyword evidence="2" id="KW-1185">Reference proteome</keyword>
<sequence>MAVSPDQAAGLARATAALYLDAERVLIERIARLVARDLRDEEIGDQLAAVRELRRHVEQVAEQLAQESARTVAAAVEQAANIGDRAAVDELGDAAGDPAGRVPGSAGVAALAAETVTSVQEAHTRLLPWALGVYRDVIAAASGGVLLGADSRREAAQRAIDQLVARGVTGFVDRAGRGWDLASYVEMAVRTATGRAAVDAHVDRLTGSGLDLVIVSDSPRECPLCRPYEGKVLSTSGGAGRVTAVNPATGEPVTVDVDGSLDEARRAGLFHPNCRHSVSAYMPGLTTPRGSSEPDGYEQQQRQRAIERRIREWKRREAGALTEHARARAGAKVRQWQGALRDHLASHEALKRQRHREQIGRAR</sequence>
<dbReference type="AlphaFoldDB" id="A0A2P8DEZ1"/>
<dbReference type="OrthoDB" id="3197444at2"/>
<organism evidence="1 2">
    <name type="scientific">Haloactinopolyspora alba</name>
    <dbReference type="NCBI Taxonomy" id="648780"/>
    <lineage>
        <taxon>Bacteria</taxon>
        <taxon>Bacillati</taxon>
        <taxon>Actinomycetota</taxon>
        <taxon>Actinomycetes</taxon>
        <taxon>Jiangellales</taxon>
        <taxon>Jiangellaceae</taxon>
        <taxon>Haloactinopolyspora</taxon>
    </lineage>
</organism>